<dbReference type="InterPro" id="IPR029442">
    <property type="entry name" value="GyrI-like"/>
</dbReference>
<organism evidence="3 4">
    <name type="scientific">Propionicimonas paludicola</name>
    <dbReference type="NCBI Taxonomy" id="185243"/>
    <lineage>
        <taxon>Bacteria</taxon>
        <taxon>Bacillati</taxon>
        <taxon>Actinomycetota</taxon>
        <taxon>Actinomycetes</taxon>
        <taxon>Propionibacteriales</taxon>
        <taxon>Nocardioidaceae</taxon>
        <taxon>Propionicimonas</taxon>
    </lineage>
</organism>
<dbReference type="InterPro" id="IPR010499">
    <property type="entry name" value="AraC_E-bd"/>
</dbReference>
<gene>
    <name evidence="3" type="ORF">ATK74_2994</name>
</gene>
<feature type="domain" description="HTH merR-type" evidence="2">
    <location>
        <begin position="4"/>
        <end position="74"/>
    </location>
</feature>
<comment type="caution">
    <text evidence="3">The sequence shown here is derived from an EMBL/GenBank/DDBJ whole genome shotgun (WGS) entry which is preliminary data.</text>
</comment>
<dbReference type="Proteomes" id="UP000226079">
    <property type="component" value="Unassembled WGS sequence"/>
</dbReference>
<dbReference type="EMBL" id="PDJC01000001">
    <property type="protein sequence ID" value="PFG18406.1"/>
    <property type="molecule type" value="Genomic_DNA"/>
</dbReference>
<reference evidence="3 4" key="1">
    <citation type="submission" date="2017-10" db="EMBL/GenBank/DDBJ databases">
        <title>Sequencing the genomes of 1000 actinobacteria strains.</title>
        <authorList>
            <person name="Klenk H.-P."/>
        </authorList>
    </citation>
    <scope>NUCLEOTIDE SEQUENCE [LARGE SCALE GENOMIC DNA]</scope>
    <source>
        <strain evidence="3 4">DSM 15597</strain>
    </source>
</reference>
<dbReference type="CDD" id="cd01107">
    <property type="entry name" value="HTH_BmrR"/>
    <property type="match status" value="1"/>
</dbReference>
<dbReference type="Gene3D" id="1.10.1660.10">
    <property type="match status" value="1"/>
</dbReference>
<dbReference type="SUPFAM" id="SSF55136">
    <property type="entry name" value="Probable bacterial effector-binding domain"/>
    <property type="match status" value="1"/>
</dbReference>
<dbReference type="GO" id="GO:0003677">
    <property type="term" value="F:DNA binding"/>
    <property type="evidence" value="ECO:0007669"/>
    <property type="project" value="UniProtKB-KW"/>
</dbReference>
<dbReference type="PANTHER" id="PTHR30204">
    <property type="entry name" value="REDOX-CYCLING DRUG-SENSING TRANSCRIPTIONAL ACTIVATOR SOXR"/>
    <property type="match status" value="1"/>
</dbReference>
<dbReference type="InterPro" id="IPR011256">
    <property type="entry name" value="Reg_factor_effector_dom_sf"/>
</dbReference>
<protein>
    <submittedName>
        <fullName evidence="3">Effector-binding domain-containing protein</fullName>
    </submittedName>
</protein>
<dbReference type="AlphaFoldDB" id="A0A2A9CW94"/>
<name>A0A2A9CW94_9ACTN</name>
<dbReference type="SMART" id="SM00422">
    <property type="entry name" value="HTH_MERR"/>
    <property type="match status" value="1"/>
</dbReference>
<dbReference type="SUPFAM" id="SSF46955">
    <property type="entry name" value="Putative DNA-binding domain"/>
    <property type="match status" value="1"/>
</dbReference>
<dbReference type="InterPro" id="IPR047057">
    <property type="entry name" value="MerR_fam"/>
</dbReference>
<evidence type="ECO:0000256" key="1">
    <source>
        <dbReference type="ARBA" id="ARBA00023125"/>
    </source>
</evidence>
<accession>A0A2A9CW94</accession>
<keyword evidence="4" id="KW-1185">Reference proteome</keyword>
<keyword evidence="1" id="KW-0238">DNA-binding</keyword>
<evidence type="ECO:0000313" key="4">
    <source>
        <dbReference type="Proteomes" id="UP000226079"/>
    </source>
</evidence>
<dbReference type="PROSITE" id="PS50937">
    <property type="entry name" value="HTH_MERR_2"/>
    <property type="match status" value="1"/>
</dbReference>
<dbReference type="GO" id="GO:0003700">
    <property type="term" value="F:DNA-binding transcription factor activity"/>
    <property type="evidence" value="ECO:0007669"/>
    <property type="project" value="InterPro"/>
</dbReference>
<dbReference type="Gene3D" id="3.20.80.10">
    <property type="entry name" value="Regulatory factor, effector binding domain"/>
    <property type="match status" value="1"/>
</dbReference>
<proteinExistence type="predicted"/>
<dbReference type="RefSeq" id="WP_098461766.1">
    <property type="nucleotide sequence ID" value="NZ_PDJC01000001.1"/>
</dbReference>
<dbReference type="Pfam" id="PF13411">
    <property type="entry name" value="MerR_1"/>
    <property type="match status" value="1"/>
</dbReference>
<dbReference type="OrthoDB" id="7849865at2"/>
<dbReference type="Pfam" id="PF06445">
    <property type="entry name" value="GyrI-like"/>
    <property type="match status" value="1"/>
</dbReference>
<dbReference type="InterPro" id="IPR009061">
    <property type="entry name" value="DNA-bd_dom_put_sf"/>
</dbReference>
<sequence length="273" mass="29573">MANMIQIGRFAQATRLSIRTLRHYADAGLLVPAWVDPSSGYRYYSYEQVGTAELIRLLRQVQMPLAEIGQVLAASDRSSVVALLQRHEARLADDLDRQQRALAYLHRLIDQEGHIVNYEVTLKQLSPGWAALLRTEATAATVTQAIQAGYGQLAAAITAGQVAFAGPPFLSMSEPFDDEAPTPFELGFPVSGPFPALGAVEAVELPAWLVASTVHRGPYEEAGPGYAAVQAWIQEHGHTPIGAPREVYLVSPGDVADPSEYVTEIQFPVALAE</sequence>
<evidence type="ECO:0000259" key="2">
    <source>
        <dbReference type="PROSITE" id="PS50937"/>
    </source>
</evidence>
<dbReference type="PANTHER" id="PTHR30204:SF97">
    <property type="entry name" value="MERR FAMILY REGULATORY PROTEIN"/>
    <property type="match status" value="1"/>
</dbReference>
<evidence type="ECO:0000313" key="3">
    <source>
        <dbReference type="EMBL" id="PFG18406.1"/>
    </source>
</evidence>
<dbReference type="InterPro" id="IPR000551">
    <property type="entry name" value="MerR-type_HTH_dom"/>
</dbReference>
<dbReference type="SMART" id="SM00871">
    <property type="entry name" value="AraC_E_bind"/>
    <property type="match status" value="1"/>
</dbReference>